<dbReference type="EMBL" id="CP006932">
    <property type="protein sequence ID" value="AHK22252.1"/>
    <property type="molecule type" value="Genomic_DNA"/>
</dbReference>
<evidence type="ECO:0000313" key="6">
    <source>
        <dbReference type="EMBL" id="AHK22252.1"/>
    </source>
</evidence>
<dbReference type="Gene3D" id="3.40.50.300">
    <property type="entry name" value="P-loop containing nucleotide triphosphate hydrolases"/>
    <property type="match status" value="1"/>
</dbReference>
<dbReference type="SUPFAM" id="SSF52540">
    <property type="entry name" value="P-loop containing nucleoside triphosphate hydrolases"/>
    <property type="match status" value="2"/>
</dbReference>
<dbReference type="InterPro" id="IPR003959">
    <property type="entry name" value="ATPase_AAA_core"/>
</dbReference>
<gene>
    <name evidence="6" type="primary">arc</name>
    <name evidence="6" type="ORF">X271_00143</name>
</gene>
<feature type="domain" description="AAA+ ATPase" evidence="5">
    <location>
        <begin position="89"/>
        <end position="226"/>
    </location>
</feature>
<dbReference type="eggNOG" id="COG0464">
    <property type="taxonomic scope" value="Bacteria"/>
</dbReference>
<evidence type="ECO:0000313" key="7">
    <source>
        <dbReference type="Proteomes" id="UP000019450"/>
    </source>
</evidence>
<keyword evidence="2 4" id="KW-0547">Nucleotide-binding</keyword>
<keyword evidence="7" id="KW-1185">Reference proteome</keyword>
<dbReference type="PROSITE" id="PS00674">
    <property type="entry name" value="AAA"/>
    <property type="match status" value="1"/>
</dbReference>
<dbReference type="InterPro" id="IPR003593">
    <property type="entry name" value="AAA+_ATPase"/>
</dbReference>
<protein>
    <submittedName>
        <fullName evidence="6">Proteasomal ATPase</fullName>
    </submittedName>
</protein>
<dbReference type="InterPro" id="IPR003960">
    <property type="entry name" value="ATPase_AAA_CS"/>
</dbReference>
<dbReference type="InterPro" id="IPR027417">
    <property type="entry name" value="P-loop_NTPase"/>
</dbReference>
<dbReference type="AlphaFoldDB" id="W8GJ31"/>
<comment type="similarity">
    <text evidence="1 4">Belongs to the AAA ATPase family.</text>
</comment>
<dbReference type="OrthoDB" id="9806903at2"/>
<sequence>MNKKITNNDFIEFLIKIQNKFNLSTFFEKELLNKKINNEKEWISILEKIINNSTSFKPSFSSNLNKNIYPKEINNYKIEIIDTLYGKKTKNTVLLYGKPGTGKTSFIEEIINNLKQHNKDFSFLKIKASEILDSKLGLSIKNLNNIFNFNSKRYNLYYIDEVETLFGKRFNDKDINEINRLITEFMQIIDELPENIILIAATNLKNQIDEALLRRFKLKINFDIYSSNDLIHLIKKQLIIKNLSKNINSDTKKNQLFSKKFFDFLYNEIFINMSPFEIKSKIQDSNDLIEIIFDKNLFILNKNRIKINLNNKNLKIFYDWKNKYKMSLKDLEIYISNKFTKKTREKISKEINGKNYE</sequence>
<dbReference type="InterPro" id="IPR050221">
    <property type="entry name" value="26S_Proteasome_ATPase"/>
</dbReference>
<proteinExistence type="inferred from homology"/>
<reference evidence="6 7" key="1">
    <citation type="journal article" date="2014" name="Genome Biol. Evol.">
        <title>Phylogenomics of "Candidatus Hepatoplasma crinochetorum," a Lineage of Mollicutes Associated with Noninsect Arthropods.</title>
        <authorList>
            <person name="Leclercq S."/>
            <person name="Dittmer J."/>
            <person name="Bouchon D."/>
            <person name="Cordaux R."/>
        </authorList>
    </citation>
    <scope>NUCLEOTIDE SEQUENCE [LARGE SCALE GENOMIC DNA]</scope>
    <source>
        <strain evidence="6 7">Av</strain>
    </source>
</reference>
<name>W8GJ31_9MOLU</name>
<dbReference type="PANTHER" id="PTHR23073">
    <property type="entry name" value="26S PROTEASOME REGULATORY SUBUNIT"/>
    <property type="match status" value="1"/>
</dbReference>
<dbReference type="GO" id="GO:0016887">
    <property type="term" value="F:ATP hydrolysis activity"/>
    <property type="evidence" value="ECO:0007669"/>
    <property type="project" value="InterPro"/>
</dbReference>
<keyword evidence="3 4" id="KW-0067">ATP-binding</keyword>
<evidence type="ECO:0000256" key="4">
    <source>
        <dbReference type="RuleBase" id="RU003651"/>
    </source>
</evidence>
<accession>W8GJ31</accession>
<dbReference type="Proteomes" id="UP000019450">
    <property type="component" value="Chromosome"/>
</dbReference>
<organism evidence="6 7">
    <name type="scientific">Candidatus Hepatoplasma crinochetorum Av</name>
    <dbReference type="NCBI Taxonomy" id="1427984"/>
    <lineage>
        <taxon>Bacteria</taxon>
        <taxon>Bacillati</taxon>
        <taxon>Mycoplasmatota</taxon>
        <taxon>Mollicutes</taxon>
        <taxon>Candidatus Hepatoplasmataceae</taxon>
        <taxon>Candidatus Hepatoplasma</taxon>
    </lineage>
</organism>
<evidence type="ECO:0000259" key="5">
    <source>
        <dbReference type="SMART" id="SM00382"/>
    </source>
</evidence>
<dbReference type="Pfam" id="PF00004">
    <property type="entry name" value="AAA"/>
    <property type="match status" value="1"/>
</dbReference>
<evidence type="ECO:0000256" key="3">
    <source>
        <dbReference type="ARBA" id="ARBA00022840"/>
    </source>
</evidence>
<evidence type="ECO:0000256" key="1">
    <source>
        <dbReference type="ARBA" id="ARBA00006914"/>
    </source>
</evidence>
<dbReference type="STRING" id="1427984.X271_00143"/>
<dbReference type="SMART" id="SM00382">
    <property type="entry name" value="AAA"/>
    <property type="match status" value="1"/>
</dbReference>
<dbReference type="CDD" id="cd19481">
    <property type="entry name" value="RecA-like_protease"/>
    <property type="match status" value="1"/>
</dbReference>
<dbReference type="KEGG" id="hcr:X271_00143"/>
<dbReference type="GO" id="GO:0005524">
    <property type="term" value="F:ATP binding"/>
    <property type="evidence" value="ECO:0007669"/>
    <property type="project" value="UniProtKB-KW"/>
</dbReference>
<evidence type="ECO:0000256" key="2">
    <source>
        <dbReference type="ARBA" id="ARBA00022741"/>
    </source>
</evidence>
<dbReference type="HOGENOM" id="CLU_775417_0_0_14"/>
<dbReference type="RefSeq" id="WP_025208552.1">
    <property type="nucleotide sequence ID" value="NZ_CP006932.1"/>
</dbReference>